<dbReference type="Proteomes" id="UP000499080">
    <property type="component" value="Unassembled WGS sequence"/>
</dbReference>
<keyword evidence="3" id="KW-1185">Reference proteome</keyword>
<evidence type="ECO:0000313" key="3">
    <source>
        <dbReference type="Proteomes" id="UP000499080"/>
    </source>
</evidence>
<name>A0A4Y2KPF4_ARAVE</name>
<sequence>MPWVTEQSRCLSSLKRRQREPGVQSGASGLLFSGRKNTPGDLKYVEAQPNILDSDPKRPPVGAVRMFGEWGPAQVSSSSSNRGSKLRVCGWRYLYCERQMVAVGKVSDGETMNILHGISSGTAGGLELEPELRNGEICERERFGTSLCCEICAWGFINDDV</sequence>
<organism evidence="2 3">
    <name type="scientific">Araneus ventricosus</name>
    <name type="common">Orbweaver spider</name>
    <name type="synonym">Epeira ventricosa</name>
    <dbReference type="NCBI Taxonomy" id="182803"/>
    <lineage>
        <taxon>Eukaryota</taxon>
        <taxon>Metazoa</taxon>
        <taxon>Ecdysozoa</taxon>
        <taxon>Arthropoda</taxon>
        <taxon>Chelicerata</taxon>
        <taxon>Arachnida</taxon>
        <taxon>Araneae</taxon>
        <taxon>Araneomorphae</taxon>
        <taxon>Entelegynae</taxon>
        <taxon>Araneoidea</taxon>
        <taxon>Araneidae</taxon>
        <taxon>Araneus</taxon>
    </lineage>
</organism>
<gene>
    <name evidence="2" type="ORF">AVEN_132943_1</name>
</gene>
<dbReference type="EMBL" id="BGPR01004837">
    <property type="protein sequence ID" value="GBN03890.1"/>
    <property type="molecule type" value="Genomic_DNA"/>
</dbReference>
<dbReference type="AlphaFoldDB" id="A0A4Y2KPF4"/>
<evidence type="ECO:0000313" key="2">
    <source>
        <dbReference type="EMBL" id="GBN03890.1"/>
    </source>
</evidence>
<feature type="region of interest" description="Disordered" evidence="1">
    <location>
        <begin position="14"/>
        <end position="36"/>
    </location>
</feature>
<proteinExistence type="predicted"/>
<comment type="caution">
    <text evidence="2">The sequence shown here is derived from an EMBL/GenBank/DDBJ whole genome shotgun (WGS) entry which is preliminary data.</text>
</comment>
<protein>
    <submittedName>
        <fullName evidence="2">Uncharacterized protein</fullName>
    </submittedName>
</protein>
<reference evidence="2 3" key="1">
    <citation type="journal article" date="2019" name="Sci. Rep.">
        <title>Orb-weaving spider Araneus ventricosus genome elucidates the spidroin gene catalogue.</title>
        <authorList>
            <person name="Kono N."/>
            <person name="Nakamura H."/>
            <person name="Ohtoshi R."/>
            <person name="Moran D.A.P."/>
            <person name="Shinohara A."/>
            <person name="Yoshida Y."/>
            <person name="Fujiwara M."/>
            <person name="Mori M."/>
            <person name="Tomita M."/>
            <person name="Arakawa K."/>
        </authorList>
    </citation>
    <scope>NUCLEOTIDE SEQUENCE [LARGE SCALE GENOMIC DNA]</scope>
</reference>
<accession>A0A4Y2KPF4</accession>
<evidence type="ECO:0000256" key="1">
    <source>
        <dbReference type="SAM" id="MobiDB-lite"/>
    </source>
</evidence>